<dbReference type="Gene3D" id="1.10.10.60">
    <property type="entry name" value="Homeodomain-like"/>
    <property type="match status" value="1"/>
</dbReference>
<dbReference type="SUPFAM" id="SSF53822">
    <property type="entry name" value="Periplasmic binding protein-like I"/>
    <property type="match status" value="1"/>
</dbReference>
<dbReference type="EMBL" id="CP082237">
    <property type="protein sequence ID" value="QZT35431.1"/>
    <property type="molecule type" value="Genomic_DNA"/>
</dbReference>
<dbReference type="KEGG" id="cthu:HUR95_12210"/>
<dbReference type="InterPro" id="IPR025943">
    <property type="entry name" value="Sigma_54_int_dom_ATP-bd_2"/>
</dbReference>
<reference evidence="8 10" key="2">
    <citation type="journal article" date="2020" name="Extremophiles">
        <title>Genomic analysis of Caldalkalibacillus thermarum TA2.A1 reveals aerobic alkaliphilic metabolism and evolutionary hallmarks linking alkaliphilic bacteria and plant life.</title>
        <authorList>
            <person name="de Jong S.I."/>
            <person name="van den Broek M.A."/>
            <person name="Merkel A.Y."/>
            <person name="de la Torre Cortes P."/>
            <person name="Kalamorz F."/>
            <person name="Cook G.M."/>
            <person name="van Loosdrecht M.C.M."/>
            <person name="McMillan D.G.G."/>
        </authorList>
    </citation>
    <scope>NUCLEOTIDE SEQUENCE [LARGE SCALE GENOMIC DNA]</scope>
    <source>
        <strain evidence="8 10">TA2.A1</strain>
    </source>
</reference>
<dbReference type="CDD" id="cd06357">
    <property type="entry name" value="PBP1_AmiC"/>
    <property type="match status" value="1"/>
</dbReference>
<dbReference type="eggNOG" id="COG3829">
    <property type="taxonomic scope" value="Bacteria"/>
</dbReference>
<evidence type="ECO:0000256" key="4">
    <source>
        <dbReference type="ARBA" id="ARBA00023125"/>
    </source>
</evidence>
<evidence type="ECO:0000313" key="10">
    <source>
        <dbReference type="Proteomes" id="UP000825179"/>
    </source>
</evidence>
<keyword evidence="2" id="KW-0067">ATP-binding</keyword>
<feature type="domain" description="Sigma-54 factor interaction" evidence="6">
    <location>
        <begin position="467"/>
        <end position="698"/>
    </location>
</feature>
<dbReference type="Pfam" id="PF00158">
    <property type="entry name" value="Sigma54_activat"/>
    <property type="match status" value="1"/>
</dbReference>
<keyword evidence="1" id="KW-0547">Nucleotide-binding</keyword>
<dbReference type="SUPFAM" id="SSF46689">
    <property type="entry name" value="Homeodomain-like"/>
    <property type="match status" value="1"/>
</dbReference>
<dbReference type="PROSITE" id="PS50045">
    <property type="entry name" value="SIGMA54_INTERACT_4"/>
    <property type="match status" value="1"/>
</dbReference>
<evidence type="ECO:0000313" key="7">
    <source>
        <dbReference type="EMBL" id="EGL84278.1"/>
    </source>
</evidence>
<dbReference type="Gene3D" id="3.40.50.300">
    <property type="entry name" value="P-loop containing nucleotide triphosphate hydrolases"/>
    <property type="match status" value="1"/>
</dbReference>
<dbReference type="OrthoDB" id="9783240at2"/>
<evidence type="ECO:0000256" key="1">
    <source>
        <dbReference type="ARBA" id="ARBA00022741"/>
    </source>
</evidence>
<dbReference type="InterPro" id="IPR003593">
    <property type="entry name" value="AAA+_ATPase"/>
</dbReference>
<evidence type="ECO:0000313" key="8">
    <source>
        <dbReference type="EMBL" id="QZT35431.1"/>
    </source>
</evidence>
<keyword evidence="3" id="KW-0805">Transcription regulation</keyword>
<dbReference type="Pfam" id="PF25601">
    <property type="entry name" value="AAA_lid_14"/>
    <property type="match status" value="1"/>
</dbReference>
<dbReference type="CDD" id="cd00009">
    <property type="entry name" value="AAA"/>
    <property type="match status" value="1"/>
</dbReference>
<dbReference type="Pfam" id="PF13433">
    <property type="entry name" value="Peripla_BP_5"/>
    <property type="match status" value="1"/>
</dbReference>
<dbReference type="GO" id="GO:0005524">
    <property type="term" value="F:ATP binding"/>
    <property type="evidence" value="ECO:0007669"/>
    <property type="project" value="UniProtKB-KW"/>
</dbReference>
<accession>F5L304</accession>
<keyword evidence="10" id="KW-1185">Reference proteome</keyword>
<evidence type="ECO:0000256" key="2">
    <source>
        <dbReference type="ARBA" id="ARBA00022840"/>
    </source>
</evidence>
<evidence type="ECO:0000259" key="6">
    <source>
        <dbReference type="PROSITE" id="PS50045"/>
    </source>
</evidence>
<dbReference type="GO" id="GO:0006355">
    <property type="term" value="P:regulation of DNA-templated transcription"/>
    <property type="evidence" value="ECO:0007669"/>
    <property type="project" value="InterPro"/>
</dbReference>
<dbReference type="Pfam" id="PF02954">
    <property type="entry name" value="HTH_8"/>
    <property type="match status" value="1"/>
</dbReference>
<dbReference type="PANTHER" id="PTHR32071:SF57">
    <property type="entry name" value="C4-DICARBOXYLATE TRANSPORT TRANSCRIPTIONAL REGULATORY PROTEIN DCTD"/>
    <property type="match status" value="1"/>
</dbReference>
<dbReference type="GO" id="GO:0033218">
    <property type="term" value="F:amide binding"/>
    <property type="evidence" value="ECO:0007669"/>
    <property type="project" value="InterPro"/>
</dbReference>
<dbReference type="InterPro" id="IPR009057">
    <property type="entry name" value="Homeodomain-like_sf"/>
</dbReference>
<dbReference type="InterPro" id="IPR002197">
    <property type="entry name" value="HTH_Fis"/>
</dbReference>
<keyword evidence="4" id="KW-0238">DNA-binding</keyword>
<reference evidence="7 9" key="1">
    <citation type="journal article" date="2011" name="J. Bacteriol.">
        <title>Draft genome sequence of the thermoalkaliphilic Caldalkalibacillus thermarum strain TA2.A1.</title>
        <authorList>
            <person name="Kalamorz F."/>
            <person name="Keis S."/>
            <person name="McMillan D.G."/>
            <person name="Olsson K."/>
            <person name="Stanton J.A."/>
            <person name="Stockwell P."/>
            <person name="Black M.A."/>
            <person name="Klingeman D.M."/>
            <person name="Land M.L."/>
            <person name="Han C.S."/>
            <person name="Martin S.L."/>
            <person name="Becher S.A."/>
            <person name="Peddie C.J."/>
            <person name="Morgan H.W."/>
            <person name="Matthies D."/>
            <person name="Preiss L."/>
            <person name="Meier T."/>
            <person name="Brown S.D."/>
            <person name="Cook G.M."/>
        </authorList>
    </citation>
    <scope>NUCLEOTIDE SEQUENCE [LARGE SCALE GENOMIC DNA]</scope>
    <source>
        <strain evidence="7 9">TA2.A1</strain>
    </source>
</reference>
<dbReference type="GO" id="GO:0043565">
    <property type="term" value="F:sequence-specific DNA binding"/>
    <property type="evidence" value="ECO:0007669"/>
    <property type="project" value="InterPro"/>
</dbReference>
<reference evidence="8" key="3">
    <citation type="submission" date="2021-08" db="EMBL/GenBank/DDBJ databases">
        <authorList>
            <person name="de Jong S."/>
            <person name="van den Broek M."/>
            <person name="Merkel A."/>
            <person name="de la Torre Cortes P."/>
            <person name="Kalamorz F."/>
            <person name="Cook G."/>
            <person name="van Loosdrecht M."/>
            <person name="McMillan D."/>
        </authorList>
    </citation>
    <scope>NUCLEOTIDE SEQUENCE</scope>
    <source>
        <strain evidence="8">TA2.A1</strain>
    </source>
</reference>
<dbReference type="EMBL" id="AFCE01000010">
    <property type="protein sequence ID" value="EGL84278.1"/>
    <property type="molecule type" value="Genomic_DNA"/>
</dbReference>
<dbReference type="AlphaFoldDB" id="F5L304"/>
<dbReference type="InterPro" id="IPR025662">
    <property type="entry name" value="Sigma_54_int_dom_ATP-bd_1"/>
</dbReference>
<dbReference type="PROSITE" id="PS00676">
    <property type="entry name" value="SIGMA54_INTERACT_2"/>
    <property type="match status" value="1"/>
</dbReference>
<dbReference type="PANTHER" id="PTHR32071">
    <property type="entry name" value="TRANSCRIPTIONAL REGULATORY PROTEIN"/>
    <property type="match status" value="1"/>
</dbReference>
<dbReference type="SUPFAM" id="SSF52540">
    <property type="entry name" value="P-loop containing nucleoside triphosphate hydrolases"/>
    <property type="match status" value="1"/>
</dbReference>
<proteinExistence type="predicted"/>
<dbReference type="InterPro" id="IPR002078">
    <property type="entry name" value="Sigma_54_int"/>
</dbReference>
<dbReference type="SMART" id="SM00382">
    <property type="entry name" value="AAA"/>
    <property type="match status" value="1"/>
</dbReference>
<dbReference type="InterPro" id="IPR058031">
    <property type="entry name" value="AAA_lid_NorR"/>
</dbReference>
<sequence>MNEIRLGLLFSLTGVTSITEQGQYQAARFAIDQFLKHVNKRIKLNVMVCDIRSDPDECAKQAELLAKFGVKVFIGCYTSACRKALLPILERYDALLLYPTLYEGLEAHPNVFYTGEVPNQQILTLLRYMIPHFGRKVYLIGTDYIYPHYTNRQIYEFISQLDGEVVGESYVSFGQSQFNEIVKDILSRKPNAIFSTLVGENIKYFYRCYYDMGLDPAEMPIFSPITSEIEIKAMGEKYAAGHYGCGSYFQSLPSEENHKFIKEFRTFTGKDSVISSVMMNTYIGVRLLLEAIHRTNGDTRRQIFQYLRGRTFQAPSGVFKVDPNNLHLSRQVFIGRANQLGQFELVWASEKEIEANPFFKYQAETPKPLPWKAITNIWKEHSGDILIVLNDKSEVLFASTRAEKLLNVSVGNKVAIETLQKEFNVSVDQVIQHHQPLRVLLGHSVSTQSLEMKKVKNREKIYRFHIIQTKNATYQQTLKLAEVAAGNDANVLILGETGTGKEVMARAIHENSERRDKPFVAVNTGAIPKELIASELFGYVEGAFTGAKKGGAKGKFEQANGGTLFLDEIGEMPLELQVHLLRAIAQKTITRLGDDRERKVNVRIISATNRNLKEEIAYKHTFRADLYYRLNVITLKIPPLRDRKEDIPHLVMEILADLYNQYHKGPVQISSAAVHKLQLHSWPGNIRELKNVIELAFFLAYREKEVRPEHIYFDMEGIENLAAVPKNTTFKLKELEKETIERVLQESSSVCEAAKKLGISRSTLYRRIQQFNIKKQ</sequence>
<evidence type="ECO:0000256" key="3">
    <source>
        <dbReference type="ARBA" id="ARBA00023015"/>
    </source>
</evidence>
<dbReference type="Gene3D" id="1.10.8.60">
    <property type="match status" value="1"/>
</dbReference>
<keyword evidence="5" id="KW-0804">Transcription</keyword>
<dbReference type="Proteomes" id="UP000825179">
    <property type="component" value="Chromosome"/>
</dbReference>
<dbReference type="PROSITE" id="PS00688">
    <property type="entry name" value="SIGMA54_INTERACT_3"/>
    <property type="match status" value="1"/>
</dbReference>
<dbReference type="PROSITE" id="PS00675">
    <property type="entry name" value="SIGMA54_INTERACT_1"/>
    <property type="match status" value="1"/>
</dbReference>
<dbReference type="eggNOG" id="COG0683">
    <property type="taxonomic scope" value="Bacteria"/>
</dbReference>
<dbReference type="InterPro" id="IPR025944">
    <property type="entry name" value="Sigma_54_int_dom_CS"/>
</dbReference>
<organism evidence="7 9">
    <name type="scientific">Caldalkalibacillus thermarum (strain TA2.A1)</name>
    <dbReference type="NCBI Taxonomy" id="986075"/>
    <lineage>
        <taxon>Bacteria</taxon>
        <taxon>Bacillati</taxon>
        <taxon>Bacillota</taxon>
        <taxon>Bacilli</taxon>
        <taxon>Bacillales</taxon>
        <taxon>Bacillaceae</taxon>
        <taxon>Caldalkalibacillus</taxon>
    </lineage>
</organism>
<dbReference type="InterPro" id="IPR028082">
    <property type="entry name" value="Peripla_BP_I"/>
</dbReference>
<dbReference type="InterPro" id="IPR039570">
    <property type="entry name" value="AmiC_PBP1"/>
</dbReference>
<dbReference type="InterPro" id="IPR027417">
    <property type="entry name" value="P-loop_NTPase"/>
</dbReference>
<name>F5L304_CALTT</name>
<dbReference type="FunFam" id="3.40.50.300:FF:000006">
    <property type="entry name" value="DNA-binding transcriptional regulator NtrC"/>
    <property type="match status" value="1"/>
</dbReference>
<evidence type="ECO:0000313" key="9">
    <source>
        <dbReference type="Proteomes" id="UP000010716"/>
    </source>
</evidence>
<protein>
    <submittedName>
        <fullName evidence="7">Sigma54 specific transcriptional regulator, Fis family</fullName>
    </submittedName>
    <submittedName>
        <fullName evidence="8">Transporter substrate-binding protein</fullName>
    </submittedName>
</protein>
<gene>
    <name evidence="7" type="ORF">CathTA2_0164</name>
    <name evidence="8" type="ORF">HUR95_12210</name>
</gene>
<dbReference type="Gene3D" id="3.40.50.2300">
    <property type="match status" value="2"/>
</dbReference>
<dbReference type="Proteomes" id="UP000010716">
    <property type="component" value="Unassembled WGS sequence"/>
</dbReference>
<evidence type="ECO:0000256" key="5">
    <source>
        <dbReference type="ARBA" id="ARBA00023163"/>
    </source>
</evidence>